<evidence type="ECO:0000256" key="1">
    <source>
        <dbReference type="SAM" id="Phobius"/>
    </source>
</evidence>
<dbReference type="Proteomes" id="UP000580250">
    <property type="component" value="Unassembled WGS sequence"/>
</dbReference>
<evidence type="ECO:0000313" key="2">
    <source>
        <dbReference type="EMBL" id="CAD2155693.1"/>
    </source>
</evidence>
<keyword evidence="1" id="KW-0472">Membrane</keyword>
<protein>
    <submittedName>
        <fullName evidence="2">Uncharacterized protein</fullName>
    </submittedName>
</protein>
<organism evidence="2 3">
    <name type="scientific">Meloidogyne enterolobii</name>
    <name type="common">Root-knot nematode worm</name>
    <name type="synonym">Meloidogyne mayaguensis</name>
    <dbReference type="NCBI Taxonomy" id="390850"/>
    <lineage>
        <taxon>Eukaryota</taxon>
        <taxon>Metazoa</taxon>
        <taxon>Ecdysozoa</taxon>
        <taxon>Nematoda</taxon>
        <taxon>Chromadorea</taxon>
        <taxon>Rhabditida</taxon>
        <taxon>Tylenchina</taxon>
        <taxon>Tylenchomorpha</taxon>
        <taxon>Tylenchoidea</taxon>
        <taxon>Meloidogynidae</taxon>
        <taxon>Meloidogyninae</taxon>
        <taxon>Meloidogyne</taxon>
    </lineage>
</organism>
<dbReference type="EMBL" id="CAJEWN010000059">
    <property type="protein sequence ID" value="CAD2155693.1"/>
    <property type="molecule type" value="Genomic_DNA"/>
</dbReference>
<dbReference type="AlphaFoldDB" id="A0A6V7UHB1"/>
<keyword evidence="1" id="KW-0812">Transmembrane</keyword>
<reference evidence="2 3" key="1">
    <citation type="submission" date="2020-08" db="EMBL/GenBank/DDBJ databases">
        <authorList>
            <person name="Koutsovoulos G."/>
            <person name="Danchin GJ E."/>
        </authorList>
    </citation>
    <scope>NUCLEOTIDE SEQUENCE [LARGE SCALE GENOMIC DNA]</scope>
</reference>
<proteinExistence type="predicted"/>
<sequence length="61" mass="7261">MTSTIYKKNNNEITTICYYTKWRGLFLVLSIFAIYLIMNAEISQINDMRGRKKINKINLVR</sequence>
<comment type="caution">
    <text evidence="2">The sequence shown here is derived from an EMBL/GenBank/DDBJ whole genome shotgun (WGS) entry which is preliminary data.</text>
</comment>
<evidence type="ECO:0000313" key="3">
    <source>
        <dbReference type="Proteomes" id="UP000580250"/>
    </source>
</evidence>
<accession>A0A6V7UHB1</accession>
<gene>
    <name evidence="2" type="ORF">MENT_LOCUS11972</name>
</gene>
<name>A0A6V7UHB1_MELEN</name>
<feature type="transmembrane region" description="Helical" evidence="1">
    <location>
        <begin position="24"/>
        <end position="42"/>
    </location>
</feature>
<keyword evidence="1" id="KW-1133">Transmembrane helix</keyword>